<keyword evidence="1" id="KW-0812">Transmembrane</keyword>
<keyword evidence="3" id="KW-1185">Reference proteome</keyword>
<dbReference type="Proteomes" id="UP000823674">
    <property type="component" value="Chromosome A08"/>
</dbReference>
<dbReference type="EMBL" id="JADBGQ010000007">
    <property type="protein sequence ID" value="KAG5387757.1"/>
    <property type="molecule type" value="Genomic_DNA"/>
</dbReference>
<evidence type="ECO:0000256" key="1">
    <source>
        <dbReference type="SAM" id="Phobius"/>
    </source>
</evidence>
<keyword evidence="1" id="KW-1133">Transmembrane helix</keyword>
<proteinExistence type="predicted"/>
<accession>A0ABQ7LMJ2</accession>
<reference evidence="2 3" key="1">
    <citation type="submission" date="2021-03" db="EMBL/GenBank/DDBJ databases">
        <authorList>
            <person name="King G.J."/>
            <person name="Bancroft I."/>
            <person name="Baten A."/>
            <person name="Bloomfield J."/>
            <person name="Borpatragohain P."/>
            <person name="He Z."/>
            <person name="Irish N."/>
            <person name="Irwin J."/>
            <person name="Liu K."/>
            <person name="Mauleon R.P."/>
            <person name="Moore J."/>
            <person name="Morris R."/>
            <person name="Ostergaard L."/>
            <person name="Wang B."/>
            <person name="Wells R."/>
        </authorList>
    </citation>
    <scope>NUCLEOTIDE SEQUENCE [LARGE SCALE GENOMIC DNA]</scope>
    <source>
        <strain evidence="2">R-o-18</strain>
        <tissue evidence="2">Leaf</tissue>
    </source>
</reference>
<organism evidence="2 3">
    <name type="scientific">Brassica rapa subsp. trilocularis</name>
    <dbReference type="NCBI Taxonomy" id="1813537"/>
    <lineage>
        <taxon>Eukaryota</taxon>
        <taxon>Viridiplantae</taxon>
        <taxon>Streptophyta</taxon>
        <taxon>Embryophyta</taxon>
        <taxon>Tracheophyta</taxon>
        <taxon>Spermatophyta</taxon>
        <taxon>Magnoliopsida</taxon>
        <taxon>eudicotyledons</taxon>
        <taxon>Gunneridae</taxon>
        <taxon>Pentapetalae</taxon>
        <taxon>rosids</taxon>
        <taxon>malvids</taxon>
        <taxon>Brassicales</taxon>
        <taxon>Brassicaceae</taxon>
        <taxon>Brassiceae</taxon>
        <taxon>Brassica</taxon>
    </lineage>
</organism>
<comment type="caution">
    <text evidence="2">The sequence shown here is derived from an EMBL/GenBank/DDBJ whole genome shotgun (WGS) entry which is preliminary data.</text>
</comment>
<protein>
    <submittedName>
        <fullName evidence="2">Uncharacterized protein</fullName>
    </submittedName>
</protein>
<gene>
    <name evidence="2" type="primary">A08p001130.1_BraROA</name>
    <name evidence="2" type="ORF">IGI04_029298</name>
</gene>
<feature type="transmembrane region" description="Helical" evidence="1">
    <location>
        <begin position="72"/>
        <end position="94"/>
    </location>
</feature>
<evidence type="ECO:0000313" key="3">
    <source>
        <dbReference type="Proteomes" id="UP000823674"/>
    </source>
</evidence>
<sequence>MIFTEVYIFRDILLLDQLAPLPASATAKPSVMGYGDLLPLNWMHSKKTSVMIFSQKTSIVTASSFLKGRSRFVLSQTLGSCILALALTIVIMLMTT</sequence>
<evidence type="ECO:0000313" key="2">
    <source>
        <dbReference type="EMBL" id="KAG5387757.1"/>
    </source>
</evidence>
<keyword evidence="1" id="KW-0472">Membrane</keyword>
<name>A0ABQ7LMJ2_BRACM</name>